<dbReference type="InterPro" id="IPR046357">
    <property type="entry name" value="PPIase_dom_sf"/>
</dbReference>
<comment type="catalytic activity">
    <reaction evidence="1 7">
        <text>[protein]-peptidylproline (omega=180) = [protein]-peptidylproline (omega=0)</text>
        <dbReference type="Rhea" id="RHEA:16237"/>
        <dbReference type="Rhea" id="RHEA-COMP:10747"/>
        <dbReference type="Rhea" id="RHEA-COMP:10748"/>
        <dbReference type="ChEBI" id="CHEBI:83833"/>
        <dbReference type="ChEBI" id="CHEBI:83834"/>
        <dbReference type="EC" id="5.2.1.8"/>
    </reaction>
</comment>
<dbReference type="EMBL" id="JADGJQ010000050">
    <property type="protein sequence ID" value="KAJ3175604.1"/>
    <property type="molecule type" value="Genomic_DNA"/>
</dbReference>
<name>A0AAD5TG02_9FUNG</name>
<reference evidence="11" key="1">
    <citation type="submission" date="2020-05" db="EMBL/GenBank/DDBJ databases">
        <title>Phylogenomic resolution of chytrid fungi.</title>
        <authorList>
            <person name="Stajich J.E."/>
            <person name="Amses K."/>
            <person name="Simmons R."/>
            <person name="Seto K."/>
            <person name="Myers J."/>
            <person name="Bonds A."/>
            <person name="Quandt C.A."/>
            <person name="Barry K."/>
            <person name="Liu P."/>
            <person name="Grigoriev I."/>
            <person name="Longcore J.E."/>
            <person name="James T.Y."/>
        </authorList>
    </citation>
    <scope>NUCLEOTIDE SEQUENCE</scope>
    <source>
        <strain evidence="11">JEL0379</strain>
    </source>
</reference>
<dbReference type="GO" id="GO:0003755">
    <property type="term" value="F:peptidyl-prolyl cis-trans isomerase activity"/>
    <property type="evidence" value="ECO:0007669"/>
    <property type="project" value="UniProtKB-KW"/>
</dbReference>
<gene>
    <name evidence="11" type="primary">CYP9</name>
    <name evidence="11" type="ORF">HDU87_006101</name>
</gene>
<evidence type="ECO:0000256" key="1">
    <source>
        <dbReference type="ARBA" id="ARBA00000971"/>
    </source>
</evidence>
<accession>A0AAD5TG02</accession>
<feature type="region of interest" description="Disordered" evidence="8">
    <location>
        <begin position="233"/>
        <end position="277"/>
    </location>
</feature>
<comment type="caution">
    <text evidence="11">The sequence shown here is derived from an EMBL/GenBank/DDBJ whole genome shotgun (WGS) entry which is preliminary data.</text>
</comment>
<evidence type="ECO:0000256" key="2">
    <source>
        <dbReference type="ARBA" id="ARBA00013194"/>
    </source>
</evidence>
<evidence type="ECO:0000256" key="6">
    <source>
        <dbReference type="ARBA" id="ARBA00023235"/>
    </source>
</evidence>
<keyword evidence="11" id="KW-0560">Oxidoreductase</keyword>
<dbReference type="PANTHER" id="PTHR46512:SF9">
    <property type="entry name" value="PEPTIDYLPROLYL ISOMERASE"/>
    <property type="match status" value="1"/>
</dbReference>
<dbReference type="PROSITE" id="PS50059">
    <property type="entry name" value="FKBP_PPIASE"/>
    <property type="match status" value="1"/>
</dbReference>
<evidence type="ECO:0000259" key="10">
    <source>
        <dbReference type="PROSITE" id="PS50821"/>
    </source>
</evidence>
<dbReference type="PANTHER" id="PTHR46512">
    <property type="entry name" value="PEPTIDYLPROLYL ISOMERASE"/>
    <property type="match status" value="1"/>
</dbReference>
<dbReference type="SUPFAM" id="SSF101690">
    <property type="entry name" value="PAZ domain"/>
    <property type="match status" value="1"/>
</dbReference>
<evidence type="ECO:0000256" key="8">
    <source>
        <dbReference type="SAM" id="MobiDB-lite"/>
    </source>
</evidence>
<feature type="compositionally biased region" description="Polar residues" evidence="8">
    <location>
        <begin position="1"/>
        <end position="10"/>
    </location>
</feature>
<dbReference type="GO" id="GO:0003723">
    <property type="term" value="F:RNA binding"/>
    <property type="evidence" value="ECO:0007669"/>
    <property type="project" value="InterPro"/>
</dbReference>
<dbReference type="SUPFAM" id="SSF48452">
    <property type="entry name" value="TPR-like"/>
    <property type="match status" value="1"/>
</dbReference>
<proteinExistence type="predicted"/>
<dbReference type="InterPro" id="IPR003100">
    <property type="entry name" value="PAZ_dom"/>
</dbReference>
<dbReference type="Gene3D" id="2.170.260.10">
    <property type="entry name" value="paz domain"/>
    <property type="match status" value="1"/>
</dbReference>
<dbReference type="CDD" id="cd02846">
    <property type="entry name" value="PAZ_argonaute_like"/>
    <property type="match status" value="1"/>
</dbReference>
<feature type="domain" description="PPIase FKBP-type" evidence="9">
    <location>
        <begin position="539"/>
        <end position="635"/>
    </location>
</feature>
<dbReference type="Pfam" id="PF02170">
    <property type="entry name" value="PAZ"/>
    <property type="match status" value="1"/>
</dbReference>
<evidence type="ECO:0000256" key="3">
    <source>
        <dbReference type="ARBA" id="ARBA00022737"/>
    </source>
</evidence>
<protein>
    <recommendedName>
        <fullName evidence="2 7">peptidylprolyl isomerase</fullName>
        <ecNumber evidence="2 7">5.2.1.8</ecNumber>
    </recommendedName>
</protein>
<evidence type="ECO:0000313" key="11">
    <source>
        <dbReference type="EMBL" id="KAJ3175604.1"/>
    </source>
</evidence>
<dbReference type="InterPro" id="IPR036085">
    <property type="entry name" value="PAZ_dom_sf"/>
</dbReference>
<keyword evidence="11" id="KW-0503">Monooxygenase</keyword>
<keyword evidence="4" id="KW-0802">TPR repeat</keyword>
<organism evidence="11 12">
    <name type="scientific">Geranomyces variabilis</name>
    <dbReference type="NCBI Taxonomy" id="109894"/>
    <lineage>
        <taxon>Eukaryota</taxon>
        <taxon>Fungi</taxon>
        <taxon>Fungi incertae sedis</taxon>
        <taxon>Chytridiomycota</taxon>
        <taxon>Chytridiomycota incertae sedis</taxon>
        <taxon>Chytridiomycetes</taxon>
        <taxon>Spizellomycetales</taxon>
        <taxon>Powellomycetaceae</taxon>
        <taxon>Geranomyces</taxon>
    </lineage>
</organism>
<evidence type="ECO:0000256" key="7">
    <source>
        <dbReference type="PROSITE-ProRule" id="PRU00277"/>
    </source>
</evidence>
<dbReference type="PROSITE" id="PS50821">
    <property type="entry name" value="PAZ"/>
    <property type="match status" value="1"/>
</dbReference>
<keyword evidence="6 7" id="KW-0413">Isomerase</keyword>
<dbReference type="InterPro" id="IPR050754">
    <property type="entry name" value="FKBP4/5/8-like"/>
</dbReference>
<dbReference type="AlphaFoldDB" id="A0AAD5TG02"/>
<feature type="region of interest" description="Disordered" evidence="8">
    <location>
        <begin position="1"/>
        <end position="20"/>
    </location>
</feature>
<evidence type="ECO:0000259" key="9">
    <source>
        <dbReference type="PROSITE" id="PS50059"/>
    </source>
</evidence>
<dbReference type="GO" id="GO:0004497">
    <property type="term" value="F:monooxygenase activity"/>
    <property type="evidence" value="ECO:0007669"/>
    <property type="project" value="UniProtKB-KW"/>
</dbReference>
<evidence type="ECO:0000256" key="5">
    <source>
        <dbReference type="ARBA" id="ARBA00023110"/>
    </source>
</evidence>
<dbReference type="InterPro" id="IPR011990">
    <property type="entry name" value="TPR-like_helical_dom_sf"/>
</dbReference>
<sequence length="801" mass="88755">MDSQTSNSVPMNGGADTCSYGDDVKVKELEKALEAALSPASGWRDDDHNEFRQNNMARADDLEYHQPTTPDEDIYMDEGSFADIAAKILRKRYPNRESAFSRPLTEDDAQYLTTELRNFAVVTTYNPEFRRRYRVWAIDRRPACEIRIPLSEKEMAGHGESEGPTVAQYLKQRYGVDIAMENAPCIAVKKMQGMTYLPIEFCEMVPCQLRCTKEFEPKDPAMMWQAHLPGKVNADDAAGEHNGAQPKSKKKKAKALTEATDRDAAPAAEITSEQQHAAKLTQNELPAGEFDVPAEIWKQRKDVNVCLRCGHPSHRLLECELYGTPVREGAVDWKDVPAYVATGMEIPTQPKMKLSKKCGISNTQWHRRREMGLCGRCAHPGHGLRECKLLKDPEFAYDGSHTWIDVPEYLADSTAGDGPDYGRIPNGYIWEHGRFWPENEDDLPAAPPAATEQGTATSIVAEQYPQAAPTVLWNEEAQSKGPGGNDGAEGQTVSSEENKMANRMLTKTPDADGYVHLSPEGKLKKRIKKEGSGSFIAAHSVVEVHYTGWILEPSHTGMSHDSTPFDGSREGVPFEYIHGDGQVLPAWEEVVGTMRPGEQAEIICSPEYAYGDEGVDDKVPPQATLKFELEILNVTPPPDPVFIRLADAEGHKTRGNEYFKTGKYSLAQEAYEDALTRLGPSWGSSVVEHVEISQLRATLNANLALSYLRTNDCNKALAATKQGLLHAPRSTKLWYRQAQAAKALQMWDLAEKAAQTALELDPSDKDVISFLEGTPAARQAQVRAEKQVYAAMFGVKKAGVT</sequence>
<dbReference type="Pfam" id="PF00254">
    <property type="entry name" value="FKBP_C"/>
    <property type="match status" value="1"/>
</dbReference>
<evidence type="ECO:0000313" key="12">
    <source>
        <dbReference type="Proteomes" id="UP001212152"/>
    </source>
</evidence>
<dbReference type="InterPro" id="IPR001179">
    <property type="entry name" value="PPIase_FKBP_dom"/>
</dbReference>
<dbReference type="EC" id="5.2.1.8" evidence="2 7"/>
<evidence type="ECO:0000256" key="4">
    <source>
        <dbReference type="ARBA" id="ARBA00022803"/>
    </source>
</evidence>
<dbReference type="Proteomes" id="UP001212152">
    <property type="component" value="Unassembled WGS sequence"/>
</dbReference>
<feature type="region of interest" description="Disordered" evidence="8">
    <location>
        <begin position="476"/>
        <end position="496"/>
    </location>
</feature>
<dbReference type="InterPro" id="IPR019734">
    <property type="entry name" value="TPR_rpt"/>
</dbReference>
<dbReference type="Gene3D" id="1.25.40.10">
    <property type="entry name" value="Tetratricopeptide repeat domain"/>
    <property type="match status" value="1"/>
</dbReference>
<keyword evidence="3" id="KW-0677">Repeat</keyword>
<dbReference type="Gene3D" id="3.10.50.40">
    <property type="match status" value="1"/>
</dbReference>
<feature type="domain" description="PAZ" evidence="10">
    <location>
        <begin position="80"/>
        <end position="206"/>
    </location>
</feature>
<dbReference type="SUPFAM" id="SSF54534">
    <property type="entry name" value="FKBP-like"/>
    <property type="match status" value="1"/>
</dbReference>
<keyword evidence="5 7" id="KW-0697">Rotamase</keyword>
<keyword evidence="12" id="KW-1185">Reference proteome</keyword>
<dbReference type="SMART" id="SM00028">
    <property type="entry name" value="TPR"/>
    <property type="match status" value="3"/>
</dbReference>